<gene>
    <name evidence="3" type="ORF">CRE_19191</name>
    <name evidence="4" type="ORF">GCK72_025512</name>
</gene>
<dbReference type="OMA" id="EMANEWE"/>
<dbReference type="EMBL" id="WUAV01000006">
    <property type="protein sequence ID" value="KAF1749045.1"/>
    <property type="molecule type" value="Genomic_DNA"/>
</dbReference>
<dbReference type="FunCoup" id="E3MJB1">
    <property type="interactions" value="2"/>
</dbReference>
<reference evidence="4 6" key="2">
    <citation type="submission" date="2019-12" db="EMBL/GenBank/DDBJ databases">
        <title>Chromosome-level assembly of the Caenorhabditis remanei genome.</title>
        <authorList>
            <person name="Teterina A.A."/>
            <person name="Willis J.H."/>
            <person name="Phillips P.C."/>
        </authorList>
    </citation>
    <scope>NUCLEOTIDE SEQUENCE [LARGE SCALE GENOMIC DNA]</scope>
    <source>
        <strain evidence="4 6">PX506</strain>
        <tissue evidence="4">Whole organism</tissue>
    </source>
</reference>
<dbReference type="Proteomes" id="UP000483820">
    <property type="component" value="Chromosome X"/>
</dbReference>
<evidence type="ECO:0000313" key="6">
    <source>
        <dbReference type="Proteomes" id="UP000483820"/>
    </source>
</evidence>
<organism evidence="5">
    <name type="scientific">Caenorhabditis remanei</name>
    <name type="common">Caenorhabditis vulgaris</name>
    <dbReference type="NCBI Taxonomy" id="31234"/>
    <lineage>
        <taxon>Eukaryota</taxon>
        <taxon>Metazoa</taxon>
        <taxon>Ecdysozoa</taxon>
        <taxon>Nematoda</taxon>
        <taxon>Chromadorea</taxon>
        <taxon>Rhabditida</taxon>
        <taxon>Rhabditina</taxon>
        <taxon>Rhabditomorpha</taxon>
        <taxon>Rhabditoidea</taxon>
        <taxon>Rhabditidae</taxon>
        <taxon>Peloderinae</taxon>
        <taxon>Caenorhabditis</taxon>
    </lineage>
</organism>
<dbReference type="CTD" id="9802679"/>
<accession>E3MJB1</accession>
<evidence type="ECO:0000313" key="5">
    <source>
        <dbReference type="Proteomes" id="UP000008281"/>
    </source>
</evidence>
<name>E3MJB1_CAERE</name>
<feature type="compositionally biased region" description="Basic and acidic residues" evidence="2">
    <location>
        <begin position="384"/>
        <end position="398"/>
    </location>
</feature>
<evidence type="ECO:0000313" key="3">
    <source>
        <dbReference type="EMBL" id="EFP03599.1"/>
    </source>
</evidence>
<evidence type="ECO:0000256" key="1">
    <source>
        <dbReference type="SAM" id="Coils"/>
    </source>
</evidence>
<keyword evidence="1" id="KW-0175">Coiled coil</keyword>
<reference evidence="3" key="1">
    <citation type="submission" date="2007-07" db="EMBL/GenBank/DDBJ databases">
        <title>PCAP assembly of the Caenorhabditis remanei genome.</title>
        <authorList>
            <consortium name="The Caenorhabditis remanei Sequencing Consortium"/>
            <person name="Wilson R.K."/>
        </authorList>
    </citation>
    <scope>NUCLEOTIDE SEQUENCE [LARGE SCALE GENOMIC DNA]</scope>
    <source>
        <strain evidence="3">PB4641</strain>
    </source>
</reference>
<dbReference type="OrthoDB" id="5820204at2759"/>
<evidence type="ECO:0000256" key="2">
    <source>
        <dbReference type="SAM" id="MobiDB-lite"/>
    </source>
</evidence>
<dbReference type="EMBL" id="DS268450">
    <property type="protein sequence ID" value="EFP03599.1"/>
    <property type="molecule type" value="Genomic_DNA"/>
</dbReference>
<dbReference type="HOGENOM" id="CLU_045879_0_0_1"/>
<dbReference type="Proteomes" id="UP000008281">
    <property type="component" value="Unassembled WGS sequence"/>
</dbReference>
<feature type="compositionally biased region" description="Basic and acidic residues" evidence="2">
    <location>
        <begin position="408"/>
        <end position="430"/>
    </location>
</feature>
<dbReference type="KEGG" id="crq:GCK72_025512"/>
<dbReference type="eggNOG" id="ENOG502RVSE">
    <property type="taxonomic scope" value="Eukaryota"/>
</dbReference>
<proteinExistence type="predicted"/>
<keyword evidence="5" id="KW-1185">Reference proteome</keyword>
<dbReference type="RefSeq" id="XP_003103628.1">
    <property type="nucleotide sequence ID" value="XM_003103580.1"/>
</dbReference>
<sequence>MKNTPSTSSAPPSADFSSIPQSDRIKIAVATEQRLYELACKARAKGMFCKIPPSHKRARAAAAEMTKVVNYEKYAAVKPLADLGEATRVIKELSLVKTEKLNQRPGYQHVMSVLREEFQNYSLLAHQRGFEEKGEIFQLISHFPKIGMILQRVNADRPFRYDGVIDDLKDCKHNIKKEQVGSLLGRGVVTRIVNPKVKKCNTCEQKIVDAANEKLDLMNQKLEEAVEGGFAVDATLNPYAFEKHYKMPRSLVTGIDSHDYAVAIDCLRKIWSLDITACEKREAMFKNRIRQQKLTAMVNIYGDKETADELEEIVQEIEETAQEIQEGDAKTTEQLTTLKASFGGSWEKVRKNLGTTTGLSSDDRKIRRLQDKLEEHEETIAKLRRELEKEKAKNRSDDAPTPSKAGRPPKDDKDKDRKDKDKKDKKDDKPSGSGYIPKRLRIGS</sequence>
<feature type="region of interest" description="Disordered" evidence="2">
    <location>
        <begin position="384"/>
        <end position="444"/>
    </location>
</feature>
<dbReference type="GeneID" id="9802679"/>
<protein>
    <submittedName>
        <fullName evidence="3">Uncharacterized protein</fullName>
    </submittedName>
</protein>
<dbReference type="AlphaFoldDB" id="E3MJB1"/>
<evidence type="ECO:0000313" key="4">
    <source>
        <dbReference type="EMBL" id="KAF1749045.1"/>
    </source>
</evidence>
<feature type="coiled-coil region" evidence="1">
    <location>
        <begin position="303"/>
        <end position="330"/>
    </location>
</feature>